<feature type="domain" description="Peptidase C1A papain C-terminal" evidence="4">
    <location>
        <begin position="133"/>
        <end position="344"/>
    </location>
</feature>
<sequence length="344" mass="37869">MAFTINQFFCFALVLSALGLLAATQSLARPLDDHPKTLSIRERHHLWMARHGRVYKDDIEKEKRFNIFKKNIKHIVNFNSNTSSNKLFTIGVNAFSDLTNEEFLATHTGYKRQLRSGSTATNGLRSEGLASDVSQAVDWRQQGAVTAVKDQGQCGCCWAFSAVAAVEGLNQIKTGQLVSLSEQELVDCVQDNHGCQDGMITNAFSFIQQNQGITSEDDYPYQSTQGQCQAGYLGSNAVTINSFQIIPQNDEVTLMQAASQQPVSVAIAVSAEFKAYNGGIFNGECSNELNHAVTIIGYGTDDTTGTNYWLLKNSWGETWGENGYMRIIKDQNQCGIALDASYPI</sequence>
<evidence type="ECO:0000259" key="5">
    <source>
        <dbReference type="SMART" id="SM00848"/>
    </source>
</evidence>
<protein>
    <submittedName>
        <fullName evidence="7">Ervatamin-B</fullName>
    </submittedName>
</protein>
<keyword evidence="6" id="KW-1185">Reference proteome</keyword>
<dbReference type="InterPro" id="IPR039417">
    <property type="entry name" value="Peptidase_C1A_papain-like"/>
</dbReference>
<dbReference type="InterPro" id="IPR000668">
    <property type="entry name" value="Peptidase_C1A_C"/>
</dbReference>
<dbReference type="InterPro" id="IPR025661">
    <property type="entry name" value="Pept_asp_AS"/>
</dbReference>
<dbReference type="GeneID" id="130460930"/>
<evidence type="ECO:0000259" key="4">
    <source>
        <dbReference type="SMART" id="SM00645"/>
    </source>
</evidence>
<evidence type="ECO:0000256" key="2">
    <source>
        <dbReference type="ARBA" id="ARBA00023157"/>
    </source>
</evidence>
<feature type="signal peptide" evidence="3">
    <location>
        <begin position="1"/>
        <end position="28"/>
    </location>
</feature>
<dbReference type="InterPro" id="IPR013128">
    <property type="entry name" value="Peptidase_C1A"/>
</dbReference>
<dbReference type="PROSITE" id="PS00639">
    <property type="entry name" value="THIOL_PROTEASE_HIS"/>
    <property type="match status" value="1"/>
</dbReference>
<dbReference type="Pfam" id="PF00112">
    <property type="entry name" value="Peptidase_C1"/>
    <property type="match status" value="1"/>
</dbReference>
<dbReference type="PANTHER" id="PTHR12411">
    <property type="entry name" value="CYSTEINE PROTEASE FAMILY C1-RELATED"/>
    <property type="match status" value="1"/>
</dbReference>
<dbReference type="PROSITE" id="PS00640">
    <property type="entry name" value="THIOL_PROTEASE_ASN"/>
    <property type="match status" value="1"/>
</dbReference>
<keyword evidence="3" id="KW-0732">Signal</keyword>
<dbReference type="SMART" id="SM00848">
    <property type="entry name" value="Inhibitor_I29"/>
    <property type="match status" value="1"/>
</dbReference>
<dbReference type="InterPro" id="IPR025660">
    <property type="entry name" value="Pept_his_AS"/>
</dbReference>
<dbReference type="PRINTS" id="PR00705">
    <property type="entry name" value="PAPAIN"/>
</dbReference>
<evidence type="ECO:0000256" key="3">
    <source>
        <dbReference type="SAM" id="SignalP"/>
    </source>
</evidence>
<comment type="similarity">
    <text evidence="1">Belongs to the peptidase C1 family.</text>
</comment>
<feature type="domain" description="Cathepsin propeptide inhibitor" evidence="5">
    <location>
        <begin position="44"/>
        <end position="103"/>
    </location>
</feature>
<dbReference type="InterPro" id="IPR038765">
    <property type="entry name" value="Papain-like_cys_pep_sf"/>
</dbReference>
<feature type="chain" id="PRO_5046966145" evidence="3">
    <location>
        <begin position="29"/>
        <end position="344"/>
    </location>
</feature>
<dbReference type="Gene3D" id="3.90.70.10">
    <property type="entry name" value="Cysteine proteinases"/>
    <property type="match status" value="1"/>
</dbReference>
<dbReference type="Pfam" id="PF08246">
    <property type="entry name" value="Inhibitor_I29"/>
    <property type="match status" value="1"/>
</dbReference>
<dbReference type="SUPFAM" id="SSF54001">
    <property type="entry name" value="Cysteine proteinases"/>
    <property type="match status" value="1"/>
</dbReference>
<gene>
    <name evidence="7" type="primary">LOC130460930</name>
</gene>
<name>A0ABM3QN10_SPIOL</name>
<dbReference type="InterPro" id="IPR013201">
    <property type="entry name" value="Prot_inhib_I29"/>
</dbReference>
<keyword evidence="2" id="KW-1015">Disulfide bond</keyword>
<evidence type="ECO:0000256" key="1">
    <source>
        <dbReference type="ARBA" id="ARBA00008455"/>
    </source>
</evidence>
<evidence type="ECO:0000313" key="7">
    <source>
        <dbReference type="RefSeq" id="XP_056684734.1"/>
    </source>
</evidence>
<organism evidence="6 7">
    <name type="scientific">Spinacia oleracea</name>
    <name type="common">Spinach</name>
    <dbReference type="NCBI Taxonomy" id="3562"/>
    <lineage>
        <taxon>Eukaryota</taxon>
        <taxon>Viridiplantae</taxon>
        <taxon>Streptophyta</taxon>
        <taxon>Embryophyta</taxon>
        <taxon>Tracheophyta</taxon>
        <taxon>Spermatophyta</taxon>
        <taxon>Magnoliopsida</taxon>
        <taxon>eudicotyledons</taxon>
        <taxon>Gunneridae</taxon>
        <taxon>Pentapetalae</taxon>
        <taxon>Caryophyllales</taxon>
        <taxon>Chenopodiaceae</taxon>
        <taxon>Chenopodioideae</taxon>
        <taxon>Anserineae</taxon>
        <taxon>Spinacia</taxon>
    </lineage>
</organism>
<dbReference type="RefSeq" id="XP_056684734.1">
    <property type="nucleotide sequence ID" value="XM_056828756.1"/>
</dbReference>
<dbReference type="PROSITE" id="PS00139">
    <property type="entry name" value="THIOL_PROTEASE_CYS"/>
    <property type="match status" value="1"/>
</dbReference>
<proteinExistence type="inferred from homology"/>
<dbReference type="SMART" id="SM00645">
    <property type="entry name" value="Pept_C1"/>
    <property type="match status" value="1"/>
</dbReference>
<accession>A0ABM3QN10</accession>
<reference evidence="7" key="2">
    <citation type="submission" date="2025-08" db="UniProtKB">
        <authorList>
            <consortium name="RefSeq"/>
        </authorList>
    </citation>
    <scope>IDENTIFICATION</scope>
    <source>
        <tissue evidence="7">Leaf</tissue>
    </source>
</reference>
<dbReference type="Proteomes" id="UP000813463">
    <property type="component" value="Chromosome 5"/>
</dbReference>
<reference evidence="6" key="1">
    <citation type="journal article" date="2021" name="Nat. Commun.">
        <title>Genomic analyses provide insights into spinach domestication and the genetic basis of agronomic traits.</title>
        <authorList>
            <person name="Cai X."/>
            <person name="Sun X."/>
            <person name="Xu C."/>
            <person name="Sun H."/>
            <person name="Wang X."/>
            <person name="Ge C."/>
            <person name="Zhang Z."/>
            <person name="Wang Q."/>
            <person name="Fei Z."/>
            <person name="Jiao C."/>
            <person name="Wang Q."/>
        </authorList>
    </citation>
    <scope>NUCLEOTIDE SEQUENCE [LARGE SCALE GENOMIC DNA]</scope>
    <source>
        <strain evidence="6">cv. Varoflay</strain>
    </source>
</reference>
<dbReference type="CDD" id="cd02248">
    <property type="entry name" value="Peptidase_C1A"/>
    <property type="match status" value="1"/>
</dbReference>
<evidence type="ECO:0000313" key="6">
    <source>
        <dbReference type="Proteomes" id="UP000813463"/>
    </source>
</evidence>
<dbReference type="InterPro" id="IPR000169">
    <property type="entry name" value="Pept_cys_AS"/>
</dbReference>